<evidence type="ECO:0000256" key="7">
    <source>
        <dbReference type="HAMAP-Rule" id="MF_01416"/>
    </source>
</evidence>
<dbReference type="RefSeq" id="WP_040275854.1">
    <property type="nucleotide sequence ID" value="NZ_JROO01000040.1"/>
</dbReference>
<organism evidence="8 9">
    <name type="scientific">Streptomonospora alba</name>
    <dbReference type="NCBI Taxonomy" id="183763"/>
    <lineage>
        <taxon>Bacteria</taxon>
        <taxon>Bacillati</taxon>
        <taxon>Actinomycetota</taxon>
        <taxon>Actinomycetes</taxon>
        <taxon>Streptosporangiales</taxon>
        <taxon>Nocardiopsidaceae</taxon>
        <taxon>Streptomonospora</taxon>
    </lineage>
</organism>
<comment type="function">
    <text evidence="7">This protein is part of the stalk that links CF(0) to CF(1). It either transmits conformational changes from CF(0) to CF(1) or is implicated in proton conduction.</text>
</comment>
<keyword evidence="3 7" id="KW-0375">Hydrogen ion transport</keyword>
<dbReference type="GO" id="GO:0045259">
    <property type="term" value="C:proton-transporting ATP synthase complex"/>
    <property type="evidence" value="ECO:0007669"/>
    <property type="project" value="UniProtKB-KW"/>
</dbReference>
<evidence type="ECO:0000256" key="3">
    <source>
        <dbReference type="ARBA" id="ARBA00022781"/>
    </source>
</evidence>
<dbReference type="PANTHER" id="PTHR11910">
    <property type="entry name" value="ATP SYNTHASE DELTA CHAIN"/>
    <property type="match status" value="1"/>
</dbReference>
<evidence type="ECO:0000256" key="2">
    <source>
        <dbReference type="ARBA" id="ARBA00022448"/>
    </source>
</evidence>
<dbReference type="HAMAP" id="MF_01416">
    <property type="entry name" value="ATP_synth_delta_bact"/>
    <property type="match status" value="1"/>
</dbReference>
<dbReference type="InterPro" id="IPR026015">
    <property type="entry name" value="ATP_synth_OSCP/delta_N_sf"/>
</dbReference>
<comment type="function">
    <text evidence="7">F(1)F(0) ATP synthase produces ATP from ADP in the presence of a proton or sodium gradient. F-type ATPases consist of two structural domains, F(1) containing the extramembraneous catalytic core and F(0) containing the membrane proton channel, linked together by a central stalk and a peripheral stalk. During catalysis, ATP synthesis in the catalytic domain of F(1) is coupled via a rotary mechanism of the central stalk subunits to proton translocation.</text>
</comment>
<proteinExistence type="inferred from homology"/>
<comment type="subcellular location">
    <subcellularLocation>
        <location evidence="7">Cell membrane</location>
        <topology evidence="7">Peripheral membrane protein</topology>
    </subcellularLocation>
    <subcellularLocation>
        <location evidence="1">Membrane</location>
    </subcellularLocation>
</comment>
<evidence type="ECO:0000256" key="6">
    <source>
        <dbReference type="ARBA" id="ARBA00023310"/>
    </source>
</evidence>
<dbReference type="NCBIfam" id="NF009967">
    <property type="entry name" value="PRK13430.1"/>
    <property type="match status" value="1"/>
</dbReference>
<keyword evidence="5 7" id="KW-0472">Membrane</keyword>
<dbReference type="NCBIfam" id="TIGR01145">
    <property type="entry name" value="ATP_synt_delta"/>
    <property type="match status" value="1"/>
</dbReference>
<comment type="caution">
    <text evidence="8">The sequence shown here is derived from an EMBL/GenBank/DDBJ whole genome shotgun (WGS) entry which is preliminary data.</text>
</comment>
<reference evidence="9" key="1">
    <citation type="journal article" date="2015" name="Chem. Biol.">
        <title>Structure, bioactivity, and resistance mechanism of streptomonomicin, an unusual lasso Peptide from an understudied halophilic actinomycete.</title>
        <authorList>
            <person name="Metelev M."/>
            <person name="Tietz J.I."/>
            <person name="Melby J.O."/>
            <person name="Blair P.M."/>
            <person name="Zhu L."/>
            <person name="Livnat I."/>
            <person name="Severinov K."/>
            <person name="Mitchell D.A."/>
        </authorList>
    </citation>
    <scope>NUCLEOTIDE SEQUENCE [LARGE SCALE GENOMIC DNA]</scope>
    <source>
        <strain evidence="9">YIM 90003</strain>
    </source>
</reference>
<dbReference type="EMBL" id="JROO01000040">
    <property type="protein sequence ID" value="KIH97275.1"/>
    <property type="molecule type" value="Genomic_DNA"/>
</dbReference>
<dbReference type="STRING" id="183763.LP52_20075"/>
<dbReference type="GO" id="GO:0046933">
    <property type="term" value="F:proton-transporting ATP synthase activity, rotational mechanism"/>
    <property type="evidence" value="ECO:0007669"/>
    <property type="project" value="UniProtKB-UniRule"/>
</dbReference>
<dbReference type="Proteomes" id="UP000031675">
    <property type="component" value="Unassembled WGS sequence"/>
</dbReference>
<keyword evidence="4 7" id="KW-0406">Ion transport</keyword>
<evidence type="ECO:0000313" key="9">
    <source>
        <dbReference type="Proteomes" id="UP000031675"/>
    </source>
</evidence>
<keyword evidence="7" id="KW-0139">CF(1)</keyword>
<evidence type="ECO:0000256" key="1">
    <source>
        <dbReference type="ARBA" id="ARBA00004370"/>
    </source>
</evidence>
<dbReference type="InterPro" id="IPR000711">
    <property type="entry name" value="ATPase_OSCP/dsu"/>
</dbReference>
<dbReference type="AlphaFoldDB" id="A0A0C2JED2"/>
<dbReference type="GO" id="GO:0005886">
    <property type="term" value="C:plasma membrane"/>
    <property type="evidence" value="ECO:0007669"/>
    <property type="project" value="UniProtKB-SubCell"/>
</dbReference>
<keyword evidence="7" id="KW-1003">Cell membrane</keyword>
<evidence type="ECO:0000313" key="8">
    <source>
        <dbReference type="EMBL" id="KIH97275.1"/>
    </source>
</evidence>
<dbReference type="OrthoDB" id="5242917at2"/>
<keyword evidence="2 7" id="KW-0813">Transport</keyword>
<evidence type="ECO:0000256" key="4">
    <source>
        <dbReference type="ARBA" id="ARBA00023065"/>
    </source>
</evidence>
<keyword evidence="6 7" id="KW-0066">ATP synthesis</keyword>
<comment type="similarity">
    <text evidence="7">Belongs to the ATPase delta chain family.</text>
</comment>
<dbReference type="Pfam" id="PF00213">
    <property type="entry name" value="OSCP"/>
    <property type="match status" value="1"/>
</dbReference>
<protein>
    <recommendedName>
        <fullName evidence="7">ATP synthase subunit delta</fullName>
    </recommendedName>
    <alternativeName>
        <fullName evidence="7">ATP synthase F(1) sector subunit delta</fullName>
    </alternativeName>
    <alternativeName>
        <fullName evidence="7">F-type ATPase subunit delta</fullName>
        <shortName evidence="7">F-ATPase subunit delta</shortName>
    </alternativeName>
</protein>
<sequence>MRGISRASLEEVTQRLGSVLESADTAALGRELFEVVVLLGREHTLRRWLADPSNPAEAKSGLIGELLESQASPSTVMVVGDVVQARWSRQRDLVDAVERAAVFATIARAETEQRLTDLEDELFRFSRVLAGQPELRAALTDESVPDDRKSAVVGELLADKADPATTALVTQAVTHPRGRTLEDGLEYFGRLVAERAQRYVALVRTAVALSEDRQERLRATLARIYGRPMHLNIDVDPSIVGGISVRIGDEVIDGTIAGRVSEVRRRLAG</sequence>
<gene>
    <name evidence="7" type="primary">atpH</name>
    <name evidence="8" type="ORF">LP52_20075</name>
</gene>
<keyword evidence="9" id="KW-1185">Reference proteome</keyword>
<evidence type="ECO:0000256" key="5">
    <source>
        <dbReference type="ARBA" id="ARBA00023136"/>
    </source>
</evidence>
<name>A0A0C2JED2_9ACTN</name>
<dbReference type="Gene3D" id="1.10.520.20">
    <property type="entry name" value="N-terminal domain of the delta subunit of the F1F0-ATP synthase"/>
    <property type="match status" value="1"/>
</dbReference>
<accession>A0A0C2JED2</accession>